<evidence type="ECO:0000313" key="3">
    <source>
        <dbReference type="EMBL" id="QFZ75233.1"/>
    </source>
</evidence>
<dbReference type="RefSeq" id="WP_153289502.1">
    <property type="nucleotide sequence ID" value="NZ_CP045643.1"/>
</dbReference>
<gene>
    <name evidence="3" type="ORF">GFH48_19940</name>
</gene>
<name>A0A5Q0LDW5_9ACTN</name>
<evidence type="ECO:0000313" key="4">
    <source>
        <dbReference type="Proteomes" id="UP000326179"/>
    </source>
</evidence>
<dbReference type="Proteomes" id="UP000326179">
    <property type="component" value="Chromosome"/>
</dbReference>
<feature type="signal peptide" evidence="2">
    <location>
        <begin position="1"/>
        <end position="34"/>
    </location>
</feature>
<accession>A0A5Q0LDW5</accession>
<dbReference type="AlphaFoldDB" id="A0A5Q0LDW5"/>
<dbReference type="KEGG" id="sfy:GFH48_19940"/>
<evidence type="ECO:0000256" key="2">
    <source>
        <dbReference type="SAM" id="SignalP"/>
    </source>
</evidence>
<keyword evidence="4" id="KW-1185">Reference proteome</keyword>
<evidence type="ECO:0000256" key="1">
    <source>
        <dbReference type="SAM" id="MobiDB-lite"/>
    </source>
</evidence>
<sequence>MLRRISARYSRVLGAALIAVAALVLAANAGPARAADPSPALHQQGTAHTETAYGDVSSRP</sequence>
<feature type="chain" id="PRO_5025019566" evidence="2">
    <location>
        <begin position="35"/>
        <end position="60"/>
    </location>
</feature>
<protein>
    <submittedName>
        <fullName evidence="3">Uncharacterized protein</fullName>
    </submittedName>
</protein>
<proteinExistence type="predicted"/>
<organism evidence="3 4">
    <name type="scientific">Streptomyces fagopyri</name>
    <dbReference type="NCBI Taxonomy" id="2662397"/>
    <lineage>
        <taxon>Bacteria</taxon>
        <taxon>Bacillati</taxon>
        <taxon>Actinomycetota</taxon>
        <taxon>Actinomycetes</taxon>
        <taxon>Kitasatosporales</taxon>
        <taxon>Streptomycetaceae</taxon>
        <taxon>Streptomyces</taxon>
    </lineage>
</organism>
<dbReference type="EMBL" id="CP045643">
    <property type="protein sequence ID" value="QFZ75233.1"/>
    <property type="molecule type" value="Genomic_DNA"/>
</dbReference>
<reference evidence="3 4" key="1">
    <citation type="submission" date="2019-10" db="EMBL/GenBank/DDBJ databases">
        <title>A novel species.</title>
        <authorList>
            <person name="Gao J."/>
        </authorList>
    </citation>
    <scope>NUCLEOTIDE SEQUENCE [LARGE SCALE GENOMIC DNA]</scope>
    <source>
        <strain evidence="3 4">QMT-28</strain>
    </source>
</reference>
<keyword evidence="2" id="KW-0732">Signal</keyword>
<feature type="region of interest" description="Disordered" evidence="1">
    <location>
        <begin position="32"/>
        <end position="60"/>
    </location>
</feature>